<dbReference type="RefSeq" id="WP_013488497.1">
    <property type="nucleotide sequence ID" value="NC_014829.1"/>
</dbReference>
<dbReference type="STRING" id="649639.Bcell_1899"/>
<evidence type="ECO:0000313" key="2">
    <source>
        <dbReference type="EMBL" id="ADU30161.1"/>
    </source>
</evidence>
<dbReference type="EMBL" id="CP002394">
    <property type="protein sequence ID" value="ADU30161.1"/>
    <property type="molecule type" value="Genomic_DNA"/>
</dbReference>
<sequence length="235" mass="26145">MNFKQLDMLAIGAHPDDVEIGMGGTLAKYASKGFKTAILNLTKAELSSNGTVEGRQLEADKAAKVLQTERIQLSFQDRRLFESKSECILAIVNVIRKYRPKVVFAPNSNDRHPDHGHCSVLVKEAVFSAGIKKFAPDSNFVAYRPNYLYYYQINGMIVPDFVIDISDFIDKKLKALSCYESQFTKGVTGVDTPLTDGYIEKVRGREHLLGSDHGLAYAEGFKSEKPLLMTSLLGE</sequence>
<dbReference type="KEGG" id="bco:Bcell_1899"/>
<dbReference type="OrthoDB" id="9778719at2"/>
<dbReference type="GO" id="GO:0071793">
    <property type="term" value="P:bacillithiol biosynthetic process"/>
    <property type="evidence" value="ECO:0007669"/>
    <property type="project" value="InterPro"/>
</dbReference>
<dbReference type="HOGENOM" id="CLU_049311_3_1_9"/>
<proteinExistence type="predicted"/>
<dbReference type="PANTHER" id="PTHR12993:SF30">
    <property type="entry name" value="N-ACETYL-ALPHA-D-GLUCOSAMINYL L-MALATE DEACETYLASE 1"/>
    <property type="match status" value="1"/>
</dbReference>
<name>E6TZI7_EVAC2</name>
<dbReference type="Gene3D" id="3.40.50.10320">
    <property type="entry name" value="LmbE-like"/>
    <property type="match status" value="1"/>
</dbReference>
<dbReference type="InterPro" id="IPR003737">
    <property type="entry name" value="GlcNAc_PI_deacetylase-related"/>
</dbReference>
<dbReference type="InterPro" id="IPR024078">
    <property type="entry name" value="LmbE-like_dom_sf"/>
</dbReference>
<dbReference type="PANTHER" id="PTHR12993">
    <property type="entry name" value="N-ACETYLGLUCOSAMINYL-PHOSPHATIDYLINOSITOL DE-N-ACETYLASE-RELATED"/>
    <property type="match status" value="1"/>
</dbReference>
<gene>
    <name evidence="2" type="ordered locus">Bcell_1899</name>
</gene>
<keyword evidence="3" id="KW-1185">Reference proteome</keyword>
<dbReference type="InterPro" id="IPR023842">
    <property type="entry name" value="Bacillithiol_biosynth_BshB1"/>
</dbReference>
<dbReference type="SUPFAM" id="SSF102588">
    <property type="entry name" value="LmbE-like"/>
    <property type="match status" value="1"/>
</dbReference>
<dbReference type="Proteomes" id="UP000001401">
    <property type="component" value="Chromosome"/>
</dbReference>
<dbReference type="Pfam" id="PF02585">
    <property type="entry name" value="PIG-L"/>
    <property type="match status" value="1"/>
</dbReference>
<evidence type="ECO:0000313" key="3">
    <source>
        <dbReference type="Proteomes" id="UP000001401"/>
    </source>
</evidence>
<reference evidence="2 3" key="1">
    <citation type="submission" date="2010-12" db="EMBL/GenBank/DDBJ databases">
        <title>Complete sequence of Bacillus cellulosilyticus DSM 2522.</title>
        <authorList>
            <consortium name="US DOE Joint Genome Institute"/>
            <person name="Lucas S."/>
            <person name="Copeland A."/>
            <person name="Lapidus A."/>
            <person name="Cheng J.-F."/>
            <person name="Bruce D."/>
            <person name="Goodwin L."/>
            <person name="Pitluck S."/>
            <person name="Chertkov O."/>
            <person name="Detter J.C."/>
            <person name="Han C."/>
            <person name="Tapia R."/>
            <person name="Land M."/>
            <person name="Hauser L."/>
            <person name="Jeffries C."/>
            <person name="Kyrpides N."/>
            <person name="Ivanova N."/>
            <person name="Mikhailova N."/>
            <person name="Brumm P."/>
            <person name="Mead D."/>
            <person name="Woyke T."/>
        </authorList>
    </citation>
    <scope>NUCLEOTIDE SEQUENCE [LARGE SCALE GENOMIC DNA]</scope>
    <source>
        <strain evidence="3">ATCC 21833 / DSM 2522 / FERM P-1141 / JCM 9156 / N-4</strain>
    </source>
</reference>
<dbReference type="eggNOG" id="COG2120">
    <property type="taxonomic scope" value="Bacteria"/>
</dbReference>
<protein>
    <submittedName>
        <fullName evidence="2">LmbE family protein</fullName>
    </submittedName>
</protein>
<evidence type="ECO:0000256" key="1">
    <source>
        <dbReference type="ARBA" id="ARBA00001947"/>
    </source>
</evidence>
<accession>E6TZI7</accession>
<dbReference type="GO" id="GO:0019213">
    <property type="term" value="F:deacetylase activity"/>
    <property type="evidence" value="ECO:0007669"/>
    <property type="project" value="InterPro"/>
</dbReference>
<comment type="cofactor">
    <cofactor evidence="1">
        <name>Zn(2+)</name>
        <dbReference type="ChEBI" id="CHEBI:29105"/>
    </cofactor>
</comment>
<dbReference type="NCBIfam" id="TIGR04001">
    <property type="entry name" value="thiol_BshB1"/>
    <property type="match status" value="1"/>
</dbReference>
<organism evidence="2 3">
    <name type="scientific">Evansella cellulosilytica (strain ATCC 21833 / DSM 2522 / FERM P-1141 / JCM 9156 / N-4)</name>
    <name type="common">Bacillus cellulosilyticus</name>
    <dbReference type="NCBI Taxonomy" id="649639"/>
    <lineage>
        <taxon>Bacteria</taxon>
        <taxon>Bacillati</taxon>
        <taxon>Bacillota</taxon>
        <taxon>Bacilli</taxon>
        <taxon>Bacillales</taxon>
        <taxon>Bacillaceae</taxon>
        <taxon>Evansella</taxon>
    </lineage>
</organism>
<dbReference type="GO" id="GO:0016811">
    <property type="term" value="F:hydrolase activity, acting on carbon-nitrogen (but not peptide) bonds, in linear amides"/>
    <property type="evidence" value="ECO:0007669"/>
    <property type="project" value="TreeGrafter"/>
</dbReference>
<dbReference type="AlphaFoldDB" id="E6TZI7"/>